<accession>A0A9D2PE94</accession>
<dbReference type="InterPro" id="IPR006638">
    <property type="entry name" value="Elp3/MiaA/NifB-like_rSAM"/>
</dbReference>
<dbReference type="SFLD" id="SFLDG01084">
    <property type="entry name" value="Uncharacterised_Radical_SAM_Su"/>
    <property type="match status" value="1"/>
</dbReference>
<sequence>MASVIIREIEAKSIITKTDIPVCDYAVNPYVGCTHGCKYCYASFMKRFTNHPEPWGEFLDVKYWPEIRKPEKYAGKELFFGTVTDPYNPQEEQYRRTRALLEQLQGSGVKITIQTKSDLVLRDIDLLRTFPGLRVGFSINTLDEDFRADMDSAVSIERRLAAMKTLHEAGIRTTCFISPIFPALTDVPAIIDRVRGQCQLVWLENLNLRGNYKAVILSCIRRRYPELTGLYEEIYSHGSRLYWESLDGKLRTYAAENGLDYVTNDDSIQRPFDAPPAVVNYFYHEKIKKSAKKGGDSHARIAGS</sequence>
<dbReference type="Gene3D" id="3.80.30.30">
    <property type="match status" value="1"/>
</dbReference>
<keyword evidence="2" id="KW-0408">Iron</keyword>
<dbReference type="SMART" id="SM00729">
    <property type="entry name" value="Elp3"/>
    <property type="match status" value="1"/>
</dbReference>
<proteinExistence type="predicted"/>
<gene>
    <name evidence="5" type="ORF">IAA04_06320</name>
</gene>
<dbReference type="CDD" id="cd01335">
    <property type="entry name" value="Radical_SAM"/>
    <property type="match status" value="1"/>
</dbReference>
<evidence type="ECO:0000313" key="6">
    <source>
        <dbReference type="Proteomes" id="UP000823883"/>
    </source>
</evidence>
<dbReference type="SUPFAM" id="SSF102114">
    <property type="entry name" value="Radical SAM enzymes"/>
    <property type="match status" value="1"/>
</dbReference>
<dbReference type="AlphaFoldDB" id="A0A9D2PE94"/>
<name>A0A9D2PE94_9FIRM</name>
<reference evidence="5" key="1">
    <citation type="journal article" date="2021" name="PeerJ">
        <title>Extensive microbial diversity within the chicken gut microbiome revealed by metagenomics and culture.</title>
        <authorList>
            <person name="Gilroy R."/>
            <person name="Ravi A."/>
            <person name="Getino M."/>
            <person name="Pursley I."/>
            <person name="Horton D.L."/>
            <person name="Alikhan N.F."/>
            <person name="Baker D."/>
            <person name="Gharbi K."/>
            <person name="Hall N."/>
            <person name="Watson M."/>
            <person name="Adriaenssens E.M."/>
            <person name="Foster-Nyarko E."/>
            <person name="Jarju S."/>
            <person name="Secka A."/>
            <person name="Antonio M."/>
            <person name="Oren A."/>
            <person name="Chaudhuri R.R."/>
            <person name="La Ragione R."/>
            <person name="Hildebrand F."/>
            <person name="Pallen M.J."/>
        </authorList>
    </citation>
    <scope>NUCLEOTIDE SEQUENCE</scope>
    <source>
        <strain evidence="5">CHK183-5548</strain>
    </source>
</reference>
<keyword evidence="1" id="KW-0479">Metal-binding</keyword>
<dbReference type="GO" id="GO:0051536">
    <property type="term" value="F:iron-sulfur cluster binding"/>
    <property type="evidence" value="ECO:0007669"/>
    <property type="project" value="UniProtKB-KW"/>
</dbReference>
<evidence type="ECO:0000256" key="3">
    <source>
        <dbReference type="ARBA" id="ARBA00023014"/>
    </source>
</evidence>
<reference evidence="5" key="2">
    <citation type="submission" date="2021-04" db="EMBL/GenBank/DDBJ databases">
        <authorList>
            <person name="Gilroy R."/>
        </authorList>
    </citation>
    <scope>NUCLEOTIDE SEQUENCE</scope>
    <source>
        <strain evidence="5">CHK183-5548</strain>
    </source>
</reference>
<protein>
    <submittedName>
        <fullName evidence="5">Radical SAM mobile pair protein B</fullName>
    </submittedName>
</protein>
<dbReference type="Pfam" id="PF04055">
    <property type="entry name" value="Radical_SAM"/>
    <property type="match status" value="1"/>
</dbReference>
<evidence type="ECO:0000256" key="1">
    <source>
        <dbReference type="ARBA" id="ARBA00022723"/>
    </source>
</evidence>
<dbReference type="InterPro" id="IPR007197">
    <property type="entry name" value="rSAM"/>
</dbReference>
<dbReference type="PANTHER" id="PTHR43432">
    <property type="entry name" value="SLR0285 PROTEIN"/>
    <property type="match status" value="1"/>
</dbReference>
<keyword evidence="3" id="KW-0411">Iron-sulfur</keyword>
<evidence type="ECO:0000313" key="5">
    <source>
        <dbReference type="EMBL" id="HJC47649.1"/>
    </source>
</evidence>
<dbReference type="Proteomes" id="UP000823883">
    <property type="component" value="Unassembled WGS sequence"/>
</dbReference>
<dbReference type="InterPro" id="IPR058240">
    <property type="entry name" value="rSAM_sf"/>
</dbReference>
<evidence type="ECO:0000259" key="4">
    <source>
        <dbReference type="SMART" id="SM00729"/>
    </source>
</evidence>
<dbReference type="InterPro" id="IPR040086">
    <property type="entry name" value="MJ0683-like"/>
</dbReference>
<dbReference type="SFLD" id="SFLDS00029">
    <property type="entry name" value="Radical_SAM"/>
    <property type="match status" value="1"/>
</dbReference>
<dbReference type="EMBL" id="DWWL01000041">
    <property type="protein sequence ID" value="HJC47649.1"/>
    <property type="molecule type" value="Genomic_DNA"/>
</dbReference>
<feature type="domain" description="Elp3/MiaA/NifB-like radical SAM core" evidence="4">
    <location>
        <begin position="23"/>
        <end position="264"/>
    </location>
</feature>
<dbReference type="InterPro" id="IPR031012">
    <property type="entry name" value="rSAM_mob_pairB"/>
</dbReference>
<dbReference type="NCBIfam" id="TIGR04470">
    <property type="entry name" value="rSAM_mob_pairB"/>
    <property type="match status" value="1"/>
</dbReference>
<comment type="caution">
    <text evidence="5">The sequence shown here is derived from an EMBL/GenBank/DDBJ whole genome shotgun (WGS) entry which is preliminary data.</text>
</comment>
<dbReference type="GO" id="GO:0003824">
    <property type="term" value="F:catalytic activity"/>
    <property type="evidence" value="ECO:0007669"/>
    <property type="project" value="InterPro"/>
</dbReference>
<evidence type="ECO:0000256" key="2">
    <source>
        <dbReference type="ARBA" id="ARBA00023004"/>
    </source>
</evidence>
<dbReference type="GO" id="GO:0046872">
    <property type="term" value="F:metal ion binding"/>
    <property type="evidence" value="ECO:0007669"/>
    <property type="project" value="UniProtKB-KW"/>
</dbReference>
<dbReference type="PANTHER" id="PTHR43432:SF3">
    <property type="entry name" value="SLR0285 PROTEIN"/>
    <property type="match status" value="1"/>
</dbReference>
<organism evidence="5 6">
    <name type="scientific">Candidatus Lachnoclostridium pullistercoris</name>
    <dbReference type="NCBI Taxonomy" id="2838632"/>
    <lineage>
        <taxon>Bacteria</taxon>
        <taxon>Bacillati</taxon>
        <taxon>Bacillota</taxon>
        <taxon>Clostridia</taxon>
        <taxon>Lachnospirales</taxon>
        <taxon>Lachnospiraceae</taxon>
    </lineage>
</organism>